<evidence type="ECO:0000256" key="6">
    <source>
        <dbReference type="SAM" id="SignalP"/>
    </source>
</evidence>
<dbReference type="PANTHER" id="PTHR30290:SF9">
    <property type="entry name" value="OLIGOPEPTIDE-BINDING PROTEIN APPA"/>
    <property type="match status" value="1"/>
</dbReference>
<keyword evidence="4" id="KW-0571">Peptide transport</keyword>
<evidence type="ECO:0000256" key="2">
    <source>
        <dbReference type="ARBA" id="ARBA00022448"/>
    </source>
</evidence>
<dbReference type="GO" id="GO:0015031">
    <property type="term" value="P:protein transport"/>
    <property type="evidence" value="ECO:0007669"/>
    <property type="project" value="UniProtKB-KW"/>
</dbReference>
<dbReference type="PIRSF" id="PIRSF002741">
    <property type="entry name" value="MppA"/>
    <property type="match status" value="1"/>
</dbReference>
<reference evidence="8 9" key="1">
    <citation type="submission" date="2015-07" db="EMBL/GenBank/DDBJ databases">
        <title>Draft genome sequence of a diazotrophic, plant growth-promoting rhizobacterium of the Pseudomonas syringae complex.</title>
        <authorList>
            <person name="Patten C.L."/>
            <person name="Jeong H."/>
        </authorList>
    </citation>
    <scope>NUCLEOTIDE SEQUENCE [LARGE SCALE GENOMIC DNA]</scope>
    <source>
        <strain evidence="8 9">GR12-2</strain>
    </source>
</reference>
<proteinExistence type="inferred from homology"/>
<comment type="caution">
    <text evidence="8">The sequence shown here is derived from an EMBL/GenBank/DDBJ whole genome shotgun (WGS) entry which is preliminary data.</text>
</comment>
<keyword evidence="3 6" id="KW-0732">Signal</keyword>
<name>A0A1C7Z8R7_PSESX</name>
<dbReference type="GO" id="GO:0015833">
    <property type="term" value="P:peptide transport"/>
    <property type="evidence" value="ECO:0007669"/>
    <property type="project" value="UniProtKB-KW"/>
</dbReference>
<dbReference type="GO" id="GO:1904680">
    <property type="term" value="F:peptide transmembrane transporter activity"/>
    <property type="evidence" value="ECO:0007669"/>
    <property type="project" value="TreeGrafter"/>
</dbReference>
<evidence type="ECO:0000313" key="8">
    <source>
        <dbReference type="EMBL" id="OCR25347.1"/>
    </source>
</evidence>
<dbReference type="PANTHER" id="PTHR30290">
    <property type="entry name" value="PERIPLASMIC BINDING COMPONENT OF ABC TRANSPORTER"/>
    <property type="match status" value="1"/>
</dbReference>
<organism evidence="8 9">
    <name type="scientific">Pseudomonas syringae</name>
    <dbReference type="NCBI Taxonomy" id="317"/>
    <lineage>
        <taxon>Bacteria</taxon>
        <taxon>Pseudomonadati</taxon>
        <taxon>Pseudomonadota</taxon>
        <taxon>Gammaproteobacteria</taxon>
        <taxon>Pseudomonadales</taxon>
        <taxon>Pseudomonadaceae</taxon>
        <taxon>Pseudomonas</taxon>
    </lineage>
</organism>
<comment type="similarity">
    <text evidence="1">Belongs to the bacterial solute-binding protein 5 family.</text>
</comment>
<evidence type="ECO:0000256" key="4">
    <source>
        <dbReference type="ARBA" id="ARBA00022856"/>
    </source>
</evidence>
<keyword evidence="2" id="KW-0813">Transport</keyword>
<evidence type="ECO:0000259" key="7">
    <source>
        <dbReference type="Pfam" id="PF00496"/>
    </source>
</evidence>
<feature type="domain" description="Solute-binding protein family 5" evidence="7">
    <location>
        <begin position="67"/>
        <end position="415"/>
    </location>
</feature>
<dbReference type="Pfam" id="PF00496">
    <property type="entry name" value="SBP_bac_5"/>
    <property type="match status" value="1"/>
</dbReference>
<dbReference type="EMBL" id="LGSI01000035">
    <property type="protein sequence ID" value="OCR25347.1"/>
    <property type="molecule type" value="Genomic_DNA"/>
</dbReference>
<dbReference type="GO" id="GO:0043190">
    <property type="term" value="C:ATP-binding cassette (ABC) transporter complex"/>
    <property type="evidence" value="ECO:0007669"/>
    <property type="project" value="InterPro"/>
</dbReference>
<keyword evidence="5" id="KW-0653">Protein transport</keyword>
<dbReference type="SUPFAM" id="SSF53850">
    <property type="entry name" value="Periplasmic binding protein-like II"/>
    <property type="match status" value="1"/>
</dbReference>
<evidence type="ECO:0000256" key="1">
    <source>
        <dbReference type="ARBA" id="ARBA00005695"/>
    </source>
</evidence>
<dbReference type="GO" id="GO:0030288">
    <property type="term" value="C:outer membrane-bounded periplasmic space"/>
    <property type="evidence" value="ECO:0007669"/>
    <property type="project" value="UniProtKB-ARBA"/>
</dbReference>
<dbReference type="AlphaFoldDB" id="A0A1C7Z8R7"/>
<dbReference type="Gene3D" id="3.40.190.10">
    <property type="entry name" value="Periplasmic binding protein-like II"/>
    <property type="match status" value="1"/>
</dbReference>
<gene>
    <name evidence="8" type="ORF">AFK24_09750</name>
</gene>
<evidence type="ECO:0000256" key="5">
    <source>
        <dbReference type="ARBA" id="ARBA00022927"/>
    </source>
</evidence>
<evidence type="ECO:0000313" key="9">
    <source>
        <dbReference type="Proteomes" id="UP000093104"/>
    </source>
</evidence>
<evidence type="ECO:0000256" key="3">
    <source>
        <dbReference type="ARBA" id="ARBA00022729"/>
    </source>
</evidence>
<feature type="signal peptide" evidence="6">
    <location>
        <begin position="1"/>
        <end position="18"/>
    </location>
</feature>
<dbReference type="Gene3D" id="3.10.105.10">
    <property type="entry name" value="Dipeptide-binding Protein, Domain 3"/>
    <property type="match status" value="1"/>
</dbReference>
<accession>A0A1C7Z8R7</accession>
<feature type="chain" id="PRO_5008892263" description="Solute-binding protein family 5 domain-containing protein" evidence="6">
    <location>
        <begin position="19"/>
        <end position="495"/>
    </location>
</feature>
<dbReference type="InterPro" id="IPR000914">
    <property type="entry name" value="SBP_5_dom"/>
</dbReference>
<sequence length="495" mass="55299">MSAVALLLAQVGLKPAMAAGRNVSLAFPFDVTSWDPTARIIPHATSLYKCVFDQPLEYGPDNQLNAGVITAYKWQSDGLELVLDFRDDVYFHNGDKLTSEDFKYTFLDRPKADNTLQLGYIWNTIESIQTPTPTQAVVRFTKPFVTAPQYLGFAGSFILPKKYISAVGMDAFLAKPIGSGPYKLVDYQRNSRIVLQAFDRYWGGKPELENVTIQIIPNPTSRASATQSGQVDFSFALPIREALRLGKLPSISSALTVTVDTYLIHMLNKPPLDDINLRLAMHHAIDKKALAQALLNDLPEPLSSPSPPGTPGYEAAFNFPYDLSRAREYLTKAGYSESKPARFKFFATNGVHPVDNQMARAIVQMWSKVGIQAELETIDMGVYFQSVAAGTLQGPTLWFWNNSTADPELYAGSYLNADTAFSVWRSQDVMEKLSPLLVERDYDKRIEQYKAFNRWVVEQGYSLPLLQGVSSVAHAKTLHYKAYQNGWILPSHWNA</sequence>
<protein>
    <recommendedName>
        <fullName evidence="7">Solute-binding protein family 5 domain-containing protein</fullName>
    </recommendedName>
</protein>
<dbReference type="InterPro" id="IPR039424">
    <property type="entry name" value="SBP_5"/>
</dbReference>
<dbReference type="InterPro" id="IPR030678">
    <property type="entry name" value="Peptide/Ni-bd"/>
</dbReference>
<dbReference type="Proteomes" id="UP000093104">
    <property type="component" value="Unassembled WGS sequence"/>
</dbReference>